<sequence length="204" mass="22665">MASERPPTDRVDDLGISREWLTPSNIPLPSRGRLYTSRRTMTAFACSNLYPIPSRHHEEEEAEEDDIVDKSEQCIDSKAFHQAYSPKRGTTKSSQTYAPPISLCSLHCHTESLQSGDRTQSYERQPGDGVHSRHTSLPNPVSLDVLFSSTGVSGSFSQTNSAQSKDLPEPLAVMRTTTSSSDRYVDETQHLPYYNLSSPEVSSI</sequence>
<dbReference type="EMBL" id="UZAN01020988">
    <property type="protein sequence ID" value="VDP51624.1"/>
    <property type="molecule type" value="Genomic_DNA"/>
</dbReference>
<evidence type="ECO:0000256" key="1">
    <source>
        <dbReference type="SAM" id="MobiDB-lite"/>
    </source>
</evidence>
<dbReference type="AlphaFoldDB" id="A0A183A4U4"/>
<organism evidence="4">
    <name type="scientific">Echinostoma caproni</name>
    <dbReference type="NCBI Taxonomy" id="27848"/>
    <lineage>
        <taxon>Eukaryota</taxon>
        <taxon>Metazoa</taxon>
        <taxon>Spiralia</taxon>
        <taxon>Lophotrochozoa</taxon>
        <taxon>Platyhelminthes</taxon>
        <taxon>Trematoda</taxon>
        <taxon>Digenea</taxon>
        <taxon>Plagiorchiida</taxon>
        <taxon>Echinostomata</taxon>
        <taxon>Echinostomatoidea</taxon>
        <taxon>Echinostomatidae</taxon>
        <taxon>Echinostoma</taxon>
    </lineage>
</organism>
<dbReference type="WBParaSite" id="ECPE_0000197901-mRNA-1">
    <property type="protein sequence ID" value="ECPE_0000197901-mRNA-1"/>
    <property type="gene ID" value="ECPE_0000197901"/>
</dbReference>
<name>A0A183A4U4_9TREM</name>
<evidence type="ECO:0000313" key="3">
    <source>
        <dbReference type="Proteomes" id="UP000272942"/>
    </source>
</evidence>
<evidence type="ECO:0000313" key="4">
    <source>
        <dbReference type="WBParaSite" id="ECPE_0000197901-mRNA-1"/>
    </source>
</evidence>
<dbReference type="Proteomes" id="UP000272942">
    <property type="component" value="Unassembled WGS sequence"/>
</dbReference>
<protein>
    <submittedName>
        <fullName evidence="2 4">Uncharacterized protein</fullName>
    </submittedName>
</protein>
<reference evidence="2 3" key="2">
    <citation type="submission" date="2018-11" db="EMBL/GenBank/DDBJ databases">
        <authorList>
            <consortium name="Pathogen Informatics"/>
        </authorList>
    </citation>
    <scope>NUCLEOTIDE SEQUENCE [LARGE SCALE GENOMIC DNA]</scope>
    <source>
        <strain evidence="2 3">Egypt</strain>
    </source>
</reference>
<proteinExistence type="predicted"/>
<keyword evidence="3" id="KW-1185">Reference proteome</keyword>
<accession>A0A183A4U4</accession>
<evidence type="ECO:0000313" key="2">
    <source>
        <dbReference type="EMBL" id="VDP51624.1"/>
    </source>
</evidence>
<reference evidence="4" key="1">
    <citation type="submission" date="2016-06" db="UniProtKB">
        <authorList>
            <consortium name="WormBaseParasite"/>
        </authorList>
    </citation>
    <scope>IDENTIFICATION</scope>
</reference>
<dbReference type="OrthoDB" id="10599874at2759"/>
<gene>
    <name evidence="2" type="ORF">ECPE_LOCUS1979</name>
</gene>
<feature type="region of interest" description="Disordered" evidence="1">
    <location>
        <begin position="115"/>
        <end position="137"/>
    </location>
</feature>